<proteinExistence type="predicted"/>
<evidence type="ECO:0008006" key="3">
    <source>
        <dbReference type="Google" id="ProtNLM"/>
    </source>
</evidence>
<evidence type="ECO:0000313" key="2">
    <source>
        <dbReference type="Proteomes" id="UP000249061"/>
    </source>
</evidence>
<accession>A0A2W5VAQ4</accession>
<comment type="caution">
    <text evidence="1">The sequence shown here is derived from an EMBL/GenBank/DDBJ whole genome shotgun (WGS) entry which is preliminary data.</text>
</comment>
<gene>
    <name evidence="1" type="ORF">DI536_01220</name>
</gene>
<protein>
    <recommendedName>
        <fullName evidence="3">Porin</fullName>
    </recommendedName>
</protein>
<dbReference type="AlphaFoldDB" id="A0A2W5VAQ4"/>
<reference evidence="1 2" key="1">
    <citation type="submission" date="2017-08" db="EMBL/GenBank/DDBJ databases">
        <title>Infants hospitalized years apart are colonized by the same room-sourced microbial strains.</title>
        <authorList>
            <person name="Brooks B."/>
            <person name="Olm M.R."/>
            <person name="Firek B.A."/>
            <person name="Baker R."/>
            <person name="Thomas B.C."/>
            <person name="Morowitz M.J."/>
            <person name="Banfield J.F."/>
        </authorList>
    </citation>
    <scope>NUCLEOTIDE SEQUENCE [LARGE SCALE GENOMIC DNA]</scope>
    <source>
        <strain evidence="1">S2_003_000_R2_14</strain>
    </source>
</reference>
<evidence type="ECO:0000313" key="1">
    <source>
        <dbReference type="EMBL" id="PZR18528.1"/>
    </source>
</evidence>
<sequence>MSPLLLALLVQGQVVQTTGYVDSRTTGAWTQFDGTPGLTELAEGNVQLKVTPHEKVKFVSDTSLFWQGAWLIQGGERELPNYRPTIVVSELYADLPLQEHFRILVGKKRIVWGSGLAFNPTDVLNPPKDPTDPTFQRAGSWLAEAEWGFEKIALSAVIAGRATQQFAGLPTALVWDKNDRADHWAFTARLYLLLADIDLNLIYAFTNQYNDAFSNKSRGGVSVSRVFGQLEVHGEAMLYSGSSRITVNPSCAARGCAIAERRDLDASYVNAQALVGARWQFDSGAFVSAEYYFNGEGQPYGDFKNLATLALSNPALAQQAILGTVDPGTPQKFTLNAFRRHYLATQVSVPQLWDDWTLGGAAIVGLDDLSMQLVPQVQWMPWEWLQLTAAAYIPIAGLEREGVEVNGTHYGQFTLSPFQTRLMFQARAFF</sequence>
<organism evidence="1 2">
    <name type="scientific">Archangium gephyra</name>
    <dbReference type="NCBI Taxonomy" id="48"/>
    <lineage>
        <taxon>Bacteria</taxon>
        <taxon>Pseudomonadati</taxon>
        <taxon>Myxococcota</taxon>
        <taxon>Myxococcia</taxon>
        <taxon>Myxococcales</taxon>
        <taxon>Cystobacterineae</taxon>
        <taxon>Archangiaceae</taxon>
        <taxon>Archangium</taxon>
    </lineage>
</organism>
<name>A0A2W5VAQ4_9BACT</name>
<dbReference type="Proteomes" id="UP000249061">
    <property type="component" value="Unassembled WGS sequence"/>
</dbReference>
<dbReference type="EMBL" id="QFQP01000001">
    <property type="protein sequence ID" value="PZR18528.1"/>
    <property type="molecule type" value="Genomic_DNA"/>
</dbReference>